<gene>
    <name evidence="1" type="ORF">Bca52824_018140</name>
</gene>
<dbReference type="EMBL" id="JAAMPC010000004">
    <property type="protein sequence ID" value="KAG2315018.1"/>
    <property type="molecule type" value="Genomic_DNA"/>
</dbReference>
<keyword evidence="2" id="KW-1185">Reference proteome</keyword>
<evidence type="ECO:0000313" key="2">
    <source>
        <dbReference type="Proteomes" id="UP000886595"/>
    </source>
</evidence>
<comment type="caution">
    <text evidence="1">The sequence shown here is derived from an EMBL/GenBank/DDBJ whole genome shotgun (WGS) entry which is preliminary data.</text>
</comment>
<dbReference type="AlphaFoldDB" id="A0A8X7VNC6"/>
<accession>A0A8X7VNC6</accession>
<sequence length="80" mass="8856">MSGSVLLKFLARIRMGTWSRCTTLTWIHSIHLQQVDALLQPETSSFNPVTTPSSVVNRPSTPTFLRREAAGDYLGSASTY</sequence>
<proteinExistence type="predicted"/>
<name>A0A8X7VNC6_BRACI</name>
<organism evidence="1 2">
    <name type="scientific">Brassica carinata</name>
    <name type="common">Ethiopian mustard</name>
    <name type="synonym">Abyssinian cabbage</name>
    <dbReference type="NCBI Taxonomy" id="52824"/>
    <lineage>
        <taxon>Eukaryota</taxon>
        <taxon>Viridiplantae</taxon>
        <taxon>Streptophyta</taxon>
        <taxon>Embryophyta</taxon>
        <taxon>Tracheophyta</taxon>
        <taxon>Spermatophyta</taxon>
        <taxon>Magnoliopsida</taxon>
        <taxon>eudicotyledons</taxon>
        <taxon>Gunneridae</taxon>
        <taxon>Pentapetalae</taxon>
        <taxon>rosids</taxon>
        <taxon>malvids</taxon>
        <taxon>Brassicales</taxon>
        <taxon>Brassicaceae</taxon>
        <taxon>Brassiceae</taxon>
        <taxon>Brassica</taxon>
    </lineage>
</organism>
<evidence type="ECO:0000313" key="1">
    <source>
        <dbReference type="EMBL" id="KAG2315018.1"/>
    </source>
</evidence>
<dbReference type="Proteomes" id="UP000886595">
    <property type="component" value="Unassembled WGS sequence"/>
</dbReference>
<reference evidence="1 2" key="1">
    <citation type="submission" date="2020-02" db="EMBL/GenBank/DDBJ databases">
        <authorList>
            <person name="Ma Q."/>
            <person name="Huang Y."/>
            <person name="Song X."/>
            <person name="Pei D."/>
        </authorList>
    </citation>
    <scope>NUCLEOTIDE SEQUENCE [LARGE SCALE GENOMIC DNA]</scope>
    <source>
        <strain evidence="1">Sxm20200214</strain>
        <tissue evidence="1">Leaf</tissue>
    </source>
</reference>
<protein>
    <submittedName>
        <fullName evidence="1">Uncharacterized protein</fullName>
    </submittedName>
</protein>